<organism evidence="2 3">
    <name type="scientific">Bionectria ochroleuca</name>
    <name type="common">Gliocladium roseum</name>
    <dbReference type="NCBI Taxonomy" id="29856"/>
    <lineage>
        <taxon>Eukaryota</taxon>
        <taxon>Fungi</taxon>
        <taxon>Dikarya</taxon>
        <taxon>Ascomycota</taxon>
        <taxon>Pezizomycotina</taxon>
        <taxon>Sordariomycetes</taxon>
        <taxon>Hypocreomycetidae</taxon>
        <taxon>Hypocreales</taxon>
        <taxon>Bionectriaceae</taxon>
        <taxon>Clonostachys</taxon>
    </lineage>
</organism>
<accession>A0A8H7TR74</accession>
<evidence type="ECO:0000256" key="1">
    <source>
        <dbReference type="SAM" id="SignalP"/>
    </source>
</evidence>
<comment type="caution">
    <text evidence="2">The sequence shown here is derived from an EMBL/GenBank/DDBJ whole genome shotgun (WGS) entry which is preliminary data.</text>
</comment>
<evidence type="ECO:0000313" key="2">
    <source>
        <dbReference type="EMBL" id="KAF9756120.1"/>
    </source>
</evidence>
<keyword evidence="1" id="KW-0732">Signal</keyword>
<feature type="signal peptide" evidence="1">
    <location>
        <begin position="1"/>
        <end position="23"/>
    </location>
</feature>
<dbReference type="Proteomes" id="UP000616885">
    <property type="component" value="Unassembled WGS sequence"/>
</dbReference>
<sequence length="139" mass="14892">MYFTKATGLAIALLAAGAKQALANPEVESTIDTSNMERSDAEELVSASHVLREEDSVYKRDFIGQFDEIELVTRGLLKGAIKGAGKPHRRGVISSALKAVGKPHRRGVISSTIKAVGKPHRRGVISSAHKAVKSAGKYR</sequence>
<dbReference type="EMBL" id="JADCTT010000003">
    <property type="protein sequence ID" value="KAF9756120.1"/>
    <property type="molecule type" value="Genomic_DNA"/>
</dbReference>
<protein>
    <submittedName>
        <fullName evidence="2">Uncharacterized protein</fullName>
    </submittedName>
</protein>
<feature type="chain" id="PRO_5034443314" evidence="1">
    <location>
        <begin position="24"/>
        <end position="139"/>
    </location>
</feature>
<reference evidence="2" key="1">
    <citation type="submission" date="2020-10" db="EMBL/GenBank/DDBJ databases">
        <title>High-Quality Genome Resource of Clonostachys rosea strain S41 by Oxford Nanopore Long-Read Sequencing.</title>
        <authorList>
            <person name="Wang H."/>
        </authorList>
    </citation>
    <scope>NUCLEOTIDE SEQUENCE</scope>
    <source>
        <strain evidence="2">S41</strain>
    </source>
</reference>
<dbReference type="AlphaFoldDB" id="A0A8H7TR74"/>
<proteinExistence type="predicted"/>
<name>A0A8H7TR74_BIOOC</name>
<gene>
    <name evidence="2" type="ORF">IM811_011561</name>
</gene>
<evidence type="ECO:0000313" key="3">
    <source>
        <dbReference type="Proteomes" id="UP000616885"/>
    </source>
</evidence>